<proteinExistence type="inferred from homology"/>
<dbReference type="EMBL" id="MN739162">
    <property type="protein sequence ID" value="QHS91581.1"/>
    <property type="molecule type" value="Genomic_DNA"/>
</dbReference>
<dbReference type="SUPFAM" id="SSF51283">
    <property type="entry name" value="dUTPase-like"/>
    <property type="match status" value="1"/>
</dbReference>
<reference evidence="5" key="1">
    <citation type="journal article" date="2020" name="Nature">
        <title>Giant virus diversity and host interactions through global metagenomics.</title>
        <authorList>
            <person name="Schulz F."/>
            <person name="Roux S."/>
            <person name="Paez-Espino D."/>
            <person name="Jungbluth S."/>
            <person name="Walsh D.A."/>
            <person name="Denef V.J."/>
            <person name="McMahon K.D."/>
            <person name="Konstantinidis K.T."/>
            <person name="Eloe-Fadrosh E.A."/>
            <person name="Kyrpides N.C."/>
            <person name="Woyke T."/>
        </authorList>
    </citation>
    <scope>NUCLEOTIDE SEQUENCE</scope>
    <source>
        <strain evidence="5">GVMAG-M-3300013006-15</strain>
    </source>
</reference>
<keyword evidence="3" id="KW-0546">Nucleotide metabolism</keyword>
<feature type="domain" description="dUTPase-like" evidence="4">
    <location>
        <begin position="27"/>
        <end position="158"/>
    </location>
</feature>
<evidence type="ECO:0000256" key="2">
    <source>
        <dbReference type="ARBA" id="ARBA00012379"/>
    </source>
</evidence>
<evidence type="ECO:0000256" key="1">
    <source>
        <dbReference type="ARBA" id="ARBA00006581"/>
    </source>
</evidence>
<dbReference type="InterPro" id="IPR036157">
    <property type="entry name" value="dUTPase-like_sf"/>
</dbReference>
<comment type="similarity">
    <text evidence="1">Belongs to the dUTPase family.</text>
</comment>
<dbReference type="Pfam" id="PF00692">
    <property type="entry name" value="dUTPase"/>
    <property type="match status" value="1"/>
</dbReference>
<organism evidence="5">
    <name type="scientific">viral metagenome</name>
    <dbReference type="NCBI Taxonomy" id="1070528"/>
    <lineage>
        <taxon>unclassified sequences</taxon>
        <taxon>metagenomes</taxon>
        <taxon>organismal metagenomes</taxon>
    </lineage>
</organism>
<dbReference type="PANTHER" id="PTHR11241:SF0">
    <property type="entry name" value="DEOXYURIDINE 5'-TRIPHOSPHATE NUCLEOTIDOHYDROLASE"/>
    <property type="match status" value="1"/>
</dbReference>
<dbReference type="EC" id="3.6.1.23" evidence="2"/>
<dbReference type="AlphaFoldDB" id="A0A6C0BIL5"/>
<dbReference type="PANTHER" id="PTHR11241">
    <property type="entry name" value="DEOXYURIDINE 5'-TRIPHOSPHATE NUCLEOTIDOHYDROLASE"/>
    <property type="match status" value="1"/>
</dbReference>
<protein>
    <recommendedName>
        <fullName evidence="2">dUTP diphosphatase</fullName>
        <ecNumber evidence="2">3.6.1.23</ecNumber>
    </recommendedName>
</protein>
<dbReference type="Gene3D" id="2.70.40.10">
    <property type="match status" value="1"/>
</dbReference>
<dbReference type="InterPro" id="IPR029054">
    <property type="entry name" value="dUTPase-like"/>
</dbReference>
<dbReference type="InterPro" id="IPR008181">
    <property type="entry name" value="dUTPase"/>
</dbReference>
<name>A0A6C0BIL5_9ZZZZ</name>
<sequence length="160" mass="17401">MYRTLYLFTENPEQRIAIQQVINSYRPTDSGVNLPLLYAEIPPTMGKAAKLSSQIYGAVINALNGPNPFLILPRSSTGSKTPLRLANSVGLIDEGYRGELLVCVDNHSNYEFVLPQGGLFFQLCAQDYIPFAKVVLVDSLNDLPSARDTRGAGGFGSTTS</sequence>
<accession>A0A6C0BIL5</accession>
<dbReference type="GO" id="GO:0000287">
    <property type="term" value="F:magnesium ion binding"/>
    <property type="evidence" value="ECO:0007669"/>
    <property type="project" value="InterPro"/>
</dbReference>
<evidence type="ECO:0000256" key="3">
    <source>
        <dbReference type="ARBA" id="ARBA00023080"/>
    </source>
</evidence>
<dbReference type="GO" id="GO:0004170">
    <property type="term" value="F:dUTP diphosphatase activity"/>
    <property type="evidence" value="ECO:0007669"/>
    <property type="project" value="UniProtKB-EC"/>
</dbReference>
<dbReference type="GO" id="GO:0046081">
    <property type="term" value="P:dUTP catabolic process"/>
    <property type="evidence" value="ECO:0007669"/>
    <property type="project" value="InterPro"/>
</dbReference>
<dbReference type="GO" id="GO:0006226">
    <property type="term" value="P:dUMP biosynthetic process"/>
    <property type="evidence" value="ECO:0007669"/>
    <property type="project" value="InterPro"/>
</dbReference>
<evidence type="ECO:0000259" key="4">
    <source>
        <dbReference type="Pfam" id="PF00692"/>
    </source>
</evidence>
<evidence type="ECO:0000313" key="5">
    <source>
        <dbReference type="EMBL" id="QHS91581.1"/>
    </source>
</evidence>